<accession>A0A6J7TII2</accession>
<gene>
    <name evidence="1" type="ORF">UFOPK2334_01583</name>
    <name evidence="2" type="ORF">UFOPK4293_01211</name>
</gene>
<protein>
    <submittedName>
        <fullName evidence="2">Unannotated protein</fullName>
    </submittedName>
</protein>
<sequence>MNFLTTSGSYSRRSAGALLLVGLLAGVVVGGGVGVIAASSTKEVTVCANKKTNVLKYSKNGRCSAAETKVLLNQIGEAGIAGAKGDAGVAGLNGATGLKGDAGAKGETGLKGDTGAAGTSSPTGFTARSVCGSNGTTLCAVGVQGPGGGTIVYVDTANEMTGYDYLEVAPTDASSGIAWSTSTEKCGTAADTNCQSLMSGTDPPVQTAFLSDAGTALNYIALGTGRAATAAIVARHNAGDVAKTEYAAGVADAYSTATASDWFLPTKDELNEVCKYVRNTGQTAGATAACAGGTLQNSSFSNPYWSSSESVAGEAWYQSFNNAGYFDYLGYPRMKTTSKPTYEIFVRPVRGF</sequence>
<dbReference type="AlphaFoldDB" id="A0A6J7TII2"/>
<dbReference type="EMBL" id="CAEZXA010000205">
    <property type="protein sequence ID" value="CAB4688325.1"/>
    <property type="molecule type" value="Genomic_DNA"/>
</dbReference>
<dbReference type="EMBL" id="CAFBQH010000078">
    <property type="protein sequence ID" value="CAB5053749.1"/>
    <property type="molecule type" value="Genomic_DNA"/>
</dbReference>
<evidence type="ECO:0000313" key="2">
    <source>
        <dbReference type="EMBL" id="CAB5053749.1"/>
    </source>
</evidence>
<name>A0A6J7TII2_9ZZZZ</name>
<dbReference type="InterPro" id="IPR008160">
    <property type="entry name" value="Collagen"/>
</dbReference>
<evidence type="ECO:0000313" key="1">
    <source>
        <dbReference type="EMBL" id="CAB4688325.1"/>
    </source>
</evidence>
<organism evidence="2">
    <name type="scientific">freshwater metagenome</name>
    <dbReference type="NCBI Taxonomy" id="449393"/>
    <lineage>
        <taxon>unclassified sequences</taxon>
        <taxon>metagenomes</taxon>
        <taxon>ecological metagenomes</taxon>
    </lineage>
</organism>
<dbReference type="Pfam" id="PF01391">
    <property type="entry name" value="Collagen"/>
    <property type="match status" value="1"/>
</dbReference>
<reference evidence="2" key="1">
    <citation type="submission" date="2020-05" db="EMBL/GenBank/DDBJ databases">
        <authorList>
            <person name="Chiriac C."/>
            <person name="Salcher M."/>
            <person name="Ghai R."/>
            <person name="Kavagutti S V."/>
        </authorList>
    </citation>
    <scope>NUCLEOTIDE SEQUENCE</scope>
</reference>
<proteinExistence type="predicted"/>